<evidence type="ECO:0000256" key="9">
    <source>
        <dbReference type="ARBA" id="ARBA00023125"/>
    </source>
</evidence>
<evidence type="ECO:0000256" key="1">
    <source>
        <dbReference type="ARBA" id="ARBA00004123"/>
    </source>
</evidence>
<accession>A0A344X384</accession>
<dbReference type="AlphaFoldDB" id="A0A344X384"/>
<dbReference type="Pfam" id="PF12796">
    <property type="entry name" value="Ank_2"/>
    <property type="match status" value="1"/>
</dbReference>
<protein>
    <submittedName>
        <fullName evidence="16">Calmodulin-binding transcription activator 5</fullName>
    </submittedName>
</protein>
<proteinExistence type="inferred from homology"/>
<dbReference type="GO" id="GO:0003712">
    <property type="term" value="F:transcription coregulator activity"/>
    <property type="evidence" value="ECO:0007669"/>
    <property type="project" value="TreeGrafter"/>
</dbReference>
<dbReference type="InterPro" id="IPR005559">
    <property type="entry name" value="CG-1_dom"/>
</dbReference>
<dbReference type="InterPro" id="IPR027417">
    <property type="entry name" value="P-loop_NTPase"/>
</dbReference>
<dbReference type="PROSITE" id="PS50297">
    <property type="entry name" value="ANK_REP_REGION"/>
    <property type="match status" value="1"/>
</dbReference>
<evidence type="ECO:0000256" key="3">
    <source>
        <dbReference type="ARBA" id="ARBA00022737"/>
    </source>
</evidence>
<keyword evidence="11" id="KW-0804">Transcription</keyword>
<reference evidence="16" key="1">
    <citation type="journal article" date="2018" name="Sci. Rep.">
        <title>Evolutionary and expression analysis of CAMTA gene family in Nicotiana tabacum yielded insights into their origin, expansion and stress responses.</title>
        <authorList>
            <person name="Kakar K.U."/>
            <person name="Nawaz Z."/>
            <person name="Cui Z."/>
            <person name="Cao P."/>
            <person name="Jin J."/>
            <person name="Shu Q."/>
            <person name="Ren X."/>
        </authorList>
    </citation>
    <scope>NUCLEOTIDE SEQUENCE</scope>
</reference>
<sequence length="1032" mass="115568">MTELYNKQPTIAPVSSPNTKTVKYSRFQVGSGNRILNERGRERAILHHREILLLRISMAESGGSMFLFNKRVLRYFRKDGHSWRKKKDGRTVGEAHERLKVGNAETLNCYYAHGEKNPNFQRRSYWMLDPAYEHIVLVHYRDITEGMQIAAFMSQSSPISSIFSLSPSLYSTQHPGFTVVGSESYQQYQNESSPGSGEICSGAGINSNGMNISDITGRTEGVSSSPQVEISQALRKLEEQLSLNETDPLYSEIENSDDVENFGHDNSSLVQIQHKSNNLLLQPYSGESSESQDQLLNLDGDIWKEMLDHCRSFPAAESQDKCFEKLDENGTLQTLSGMGPIEVTESDRWLKFGGKEALKSSLTNFKQVEDFKYPACARINTYGSYSDQYTTIFDQDLIGTSFEDDMSLTIAQKQKFTFHDISPDWGYSSEATKVMIVGSFLCNPSEYTWTCMFGDIEVPVQIIKEGAIRCQAPPHLPGKVTLCVTTGNRVSCSEVREFEYRVKFDDHGQNNLAEVGGACKSSEELLHLVRFVQMLLSDSSVQKGDGSGSSNDILENSKASEDSWSQVIESLLFGTSTSMVTVDWLLQELLKDKLQQWLSSKLQVQNNQMGYSFSRKEQGIIHMVAVLGFEWALQPILDAGVSVNFRDINGWTALHWAARFGREKMVASLVASGAFAGAVTDPSSQDPFGKTAASIASSCGHKGVAGYLSEVALTSHLSSLTLEESELSKGAADVEAERTISSISTTNAATHEDQLSLKDTLAAVRNAAQAAARIQSAFRAHSFRKRRQREAARAATTSGDEYCVLSNDVLGLSAASKLAFRNMRDYNSAALAIQKKYRGWKCRKGFLAFRQKVVKIQAHVRGYQVRKEYKVCWAVGILEKVVLRWRRRGVGLRGFRLEEEPIEESEDEDILKLFRKQKVDAAINEAVSRVLSMVDSPEARQQYHRILEKYRQAKAKSRRMVDHAKWQARRKALEEVPAQGFDVVAELEIDKSEETKTWILAYPEKDSKSLSGFEDWEDLENGDVSSDEDQAT</sequence>
<dbReference type="PANTHER" id="PTHR23335">
    <property type="entry name" value="CALMODULIN-BINDING TRANSCRIPTION ACTIVATOR CAMTA"/>
    <property type="match status" value="1"/>
</dbReference>
<feature type="repeat" description="ANK" evidence="13">
    <location>
        <begin position="649"/>
        <end position="681"/>
    </location>
</feature>
<dbReference type="GO" id="GO:0003690">
    <property type="term" value="F:double-stranded DNA binding"/>
    <property type="evidence" value="ECO:0007669"/>
    <property type="project" value="TreeGrafter"/>
</dbReference>
<comment type="similarity">
    <text evidence="2">Belongs to the CAMTA family.</text>
</comment>
<dbReference type="SMART" id="SM00015">
    <property type="entry name" value="IQ"/>
    <property type="match status" value="3"/>
</dbReference>
<dbReference type="SUPFAM" id="SSF52540">
    <property type="entry name" value="P-loop containing nucleoside triphosphate hydrolases"/>
    <property type="match status" value="1"/>
</dbReference>
<organism evidence="16">
    <name type="scientific">Nicotiana sylvestris</name>
    <name type="common">Wood tobacco</name>
    <name type="synonym">South American tobacco</name>
    <dbReference type="NCBI Taxonomy" id="4096"/>
    <lineage>
        <taxon>Eukaryota</taxon>
        <taxon>Viridiplantae</taxon>
        <taxon>Streptophyta</taxon>
        <taxon>Embryophyta</taxon>
        <taxon>Tracheophyta</taxon>
        <taxon>Spermatophyta</taxon>
        <taxon>Magnoliopsida</taxon>
        <taxon>eudicotyledons</taxon>
        <taxon>Gunneridae</taxon>
        <taxon>Pentapetalae</taxon>
        <taxon>asterids</taxon>
        <taxon>lamiids</taxon>
        <taxon>Solanales</taxon>
        <taxon>Solanaceae</taxon>
        <taxon>Nicotianoideae</taxon>
        <taxon>Nicotianeae</taxon>
        <taxon>Nicotiana</taxon>
    </lineage>
</organism>
<dbReference type="InterPro" id="IPR036770">
    <property type="entry name" value="Ankyrin_rpt-contain_sf"/>
</dbReference>
<feature type="region of interest" description="Disordered" evidence="14">
    <location>
        <begin position="1009"/>
        <end position="1032"/>
    </location>
</feature>
<dbReference type="FunFam" id="1.20.5.190:FF:000003">
    <property type="entry name" value="Calmodulin-binding transcription activator 2"/>
    <property type="match status" value="1"/>
</dbReference>
<evidence type="ECO:0000256" key="8">
    <source>
        <dbReference type="ARBA" id="ARBA00023043"/>
    </source>
</evidence>
<dbReference type="Pfam" id="PF00612">
    <property type="entry name" value="IQ"/>
    <property type="match status" value="2"/>
</dbReference>
<dbReference type="Gene3D" id="1.20.5.190">
    <property type="match status" value="1"/>
</dbReference>
<keyword evidence="8 13" id="KW-0040">ANK repeat</keyword>
<dbReference type="InterPro" id="IPR013783">
    <property type="entry name" value="Ig-like_fold"/>
</dbReference>
<comment type="subcellular location">
    <subcellularLocation>
        <location evidence="1">Nucleus</location>
    </subcellularLocation>
</comment>
<keyword evidence="10" id="KW-0010">Activator</keyword>
<dbReference type="SMART" id="SM01076">
    <property type="entry name" value="CG-1"/>
    <property type="match status" value="1"/>
</dbReference>
<dbReference type="GO" id="GO:0005634">
    <property type="term" value="C:nucleus"/>
    <property type="evidence" value="ECO:0007669"/>
    <property type="project" value="UniProtKB-SubCell"/>
</dbReference>
<dbReference type="EMBL" id="MH119949">
    <property type="protein sequence ID" value="AXE72471.1"/>
    <property type="molecule type" value="Genomic_DNA"/>
</dbReference>
<dbReference type="PROSITE" id="PS50096">
    <property type="entry name" value="IQ"/>
    <property type="match status" value="3"/>
</dbReference>
<evidence type="ECO:0000256" key="7">
    <source>
        <dbReference type="ARBA" id="ARBA00023016"/>
    </source>
</evidence>
<feature type="domain" description="CG-1" evidence="15">
    <location>
        <begin position="35"/>
        <end position="149"/>
    </location>
</feature>
<evidence type="ECO:0000259" key="15">
    <source>
        <dbReference type="PROSITE" id="PS51437"/>
    </source>
</evidence>
<evidence type="ECO:0000256" key="14">
    <source>
        <dbReference type="SAM" id="MobiDB-lite"/>
    </source>
</evidence>
<evidence type="ECO:0000256" key="4">
    <source>
        <dbReference type="ARBA" id="ARBA00022837"/>
    </source>
</evidence>
<evidence type="ECO:0000256" key="13">
    <source>
        <dbReference type="PROSITE-ProRule" id="PRU00023"/>
    </source>
</evidence>
<dbReference type="GO" id="GO:0006357">
    <property type="term" value="P:regulation of transcription by RNA polymerase II"/>
    <property type="evidence" value="ECO:0007669"/>
    <property type="project" value="TreeGrafter"/>
</dbReference>
<dbReference type="SUPFAM" id="SSF48403">
    <property type="entry name" value="Ankyrin repeat"/>
    <property type="match status" value="1"/>
</dbReference>
<evidence type="ECO:0000256" key="12">
    <source>
        <dbReference type="ARBA" id="ARBA00023242"/>
    </source>
</evidence>
<dbReference type="InterPro" id="IPR000048">
    <property type="entry name" value="IQ_motif_EF-hand-BS"/>
</dbReference>
<dbReference type="InterPro" id="IPR002110">
    <property type="entry name" value="Ankyrin_rpt"/>
</dbReference>
<dbReference type="Gene3D" id="1.25.40.20">
    <property type="entry name" value="Ankyrin repeat-containing domain"/>
    <property type="match status" value="1"/>
</dbReference>
<dbReference type="GO" id="GO:0005516">
    <property type="term" value="F:calmodulin binding"/>
    <property type="evidence" value="ECO:0007669"/>
    <property type="project" value="UniProtKB-KW"/>
</dbReference>
<keyword evidence="9" id="KW-0238">DNA-binding</keyword>
<evidence type="ECO:0000256" key="11">
    <source>
        <dbReference type="ARBA" id="ARBA00023163"/>
    </source>
</evidence>
<keyword evidence="6" id="KW-0805">Transcription regulation</keyword>
<evidence type="ECO:0000256" key="10">
    <source>
        <dbReference type="ARBA" id="ARBA00023159"/>
    </source>
</evidence>
<evidence type="ECO:0000256" key="5">
    <source>
        <dbReference type="ARBA" id="ARBA00022860"/>
    </source>
</evidence>
<dbReference type="Pfam" id="PF01833">
    <property type="entry name" value="TIG"/>
    <property type="match status" value="1"/>
</dbReference>
<dbReference type="CDD" id="cd00102">
    <property type="entry name" value="IPT"/>
    <property type="match status" value="1"/>
</dbReference>
<keyword evidence="12" id="KW-0539">Nucleus</keyword>
<dbReference type="PANTHER" id="PTHR23335:SF19">
    <property type="entry name" value="CALMODULIN-BINDING TRANSCRIPTION ACTIVATOR 4-LIKE ISOFORM X1"/>
    <property type="match status" value="1"/>
</dbReference>
<evidence type="ECO:0000313" key="16">
    <source>
        <dbReference type="EMBL" id="AXE72471.1"/>
    </source>
</evidence>
<feature type="compositionally biased region" description="Acidic residues" evidence="14">
    <location>
        <begin position="1014"/>
        <end position="1032"/>
    </location>
</feature>
<evidence type="ECO:0000256" key="6">
    <source>
        <dbReference type="ARBA" id="ARBA00023015"/>
    </source>
</evidence>
<dbReference type="InterPro" id="IPR014756">
    <property type="entry name" value="Ig_E-set"/>
</dbReference>
<keyword evidence="5" id="KW-0112">Calmodulin-binding</keyword>
<evidence type="ECO:0000256" key="2">
    <source>
        <dbReference type="ARBA" id="ARBA00008267"/>
    </source>
</evidence>
<dbReference type="Pfam" id="PF03859">
    <property type="entry name" value="CG-1"/>
    <property type="match status" value="1"/>
</dbReference>
<dbReference type="SUPFAM" id="SSF81296">
    <property type="entry name" value="E set domains"/>
    <property type="match status" value="1"/>
</dbReference>
<name>A0A344X384_NICSY</name>
<dbReference type="PROSITE" id="PS50088">
    <property type="entry name" value="ANK_REPEAT"/>
    <property type="match status" value="1"/>
</dbReference>
<dbReference type="Gene3D" id="2.60.40.10">
    <property type="entry name" value="Immunoglobulins"/>
    <property type="match status" value="1"/>
</dbReference>
<keyword evidence="4" id="KW-0106">Calcium</keyword>
<dbReference type="PROSITE" id="PS51437">
    <property type="entry name" value="CG_1"/>
    <property type="match status" value="1"/>
</dbReference>
<dbReference type="InterPro" id="IPR002909">
    <property type="entry name" value="IPT_dom"/>
</dbReference>
<keyword evidence="3" id="KW-0677">Repeat</keyword>
<keyword evidence="7" id="KW-0346">Stress response</keyword>